<reference evidence="1 2" key="1">
    <citation type="submission" date="2016-06" db="EMBL/GenBank/DDBJ databases">
        <authorList>
            <consortium name="Pathogen Informatics"/>
        </authorList>
    </citation>
    <scope>NUCLEOTIDE SEQUENCE [LARGE SCALE GENOMIC DNA]</scope>
</reference>
<dbReference type="Pfam" id="PF05795">
    <property type="entry name" value="Plasmodium_Vir"/>
    <property type="match status" value="1"/>
</dbReference>
<dbReference type="InterPro" id="IPR008780">
    <property type="entry name" value="Plasmodium_Vir"/>
</dbReference>
<dbReference type="GeneID" id="39865811"/>
<gene>
    <name evidence="1" type="primary">PmUG01_00034900</name>
    <name evidence="1" type="ORF">PMUG01_00034900</name>
</gene>
<keyword evidence="2" id="KW-1185">Reference proteome</keyword>
<dbReference type="OrthoDB" id="10661200at2759"/>
<dbReference type="RefSeq" id="XP_028859332.1">
    <property type="nucleotide sequence ID" value="XM_029008530.1"/>
</dbReference>
<sequence length="518" mass="61119">MEEQIYDEILEKLPSKTIYDEFNSQGNYVIMNSVCKREDYEQCDDIDTCLNICKRIEKNFKSLYEMSNSGNYKERCSHYIYWVYKEIQNLFKSDSTKDKVETVVNAFLKLQSSLTRNYRVYNCSYNFKEKDLNELKDKNKEKQLYDYFTNYDSIKTKDICNKFELNKYKKYLNAINVLYDEKKENCCNSKILVCPNYFLKCREDFKPSKLLSALELSNDHSCNVLEDFKETKTSEKKLESSDFETGFLEQILFTNCHIKNTSTTLSCGLVSAYSLTRRSGNAVENNEQLRNSDISSPKDKKRESIIDLEVEKEHEKIRKIVGLSSEVVNYPSLPKTASYMDIRWKLDKDGKLHCPAENPEKDTSVLCMYVEELVKRGILIKDENSRIYRLKKDKTWATKPLNIVIKRERGKYSIQSYSERLQVLKADQIMVTDDRNSISQEHYGKDNESNILQNIFFRVGTAISLFTPFGSCVDKNRKRKKRHKTNFVELNTKRLSRRFIKRTYRNSGRRRFSVVNIE</sequence>
<dbReference type="EMBL" id="FLRL01000007">
    <property type="protein sequence ID" value="SBT86140.1"/>
    <property type="molecule type" value="Genomic_DNA"/>
</dbReference>
<dbReference type="VEuPathDB" id="PlasmoDB:PmUG01_00034900"/>
<dbReference type="Proteomes" id="UP000219813">
    <property type="component" value="Unassembled WGS sequence"/>
</dbReference>
<evidence type="ECO:0000313" key="1">
    <source>
        <dbReference type="EMBL" id="SBT86140.1"/>
    </source>
</evidence>
<organism evidence="1 2">
    <name type="scientific">Plasmodium malariae</name>
    <dbReference type="NCBI Taxonomy" id="5858"/>
    <lineage>
        <taxon>Eukaryota</taxon>
        <taxon>Sar</taxon>
        <taxon>Alveolata</taxon>
        <taxon>Apicomplexa</taxon>
        <taxon>Aconoidasida</taxon>
        <taxon>Haemosporida</taxon>
        <taxon>Plasmodiidae</taxon>
        <taxon>Plasmodium</taxon>
        <taxon>Plasmodium (Plasmodium)</taxon>
    </lineage>
</organism>
<evidence type="ECO:0000313" key="2">
    <source>
        <dbReference type="Proteomes" id="UP000219813"/>
    </source>
</evidence>
<accession>A0A1D3JI51</accession>
<dbReference type="KEGG" id="pmal:PMUG01_00034900"/>
<dbReference type="OMA" id="KERCSHY"/>
<protein>
    <submittedName>
        <fullName evidence="1">PIR protein</fullName>
    </submittedName>
</protein>
<dbReference type="AlphaFoldDB" id="A0A1D3JI51"/>
<name>A0A1D3JI51_PLAMA</name>
<proteinExistence type="predicted"/>